<sequence>MSKQAILVMTNRFPYASPSPTRMKDLASSHLISTMLRLTNPWRFFIFARQQRVFSTSTTVESKRRTVTSFYDEQVIQSVEGPKKDSRKKSKLRSRNKLKIHDRSFSLDQMRQRQ</sequence>
<evidence type="ECO:0000313" key="2">
    <source>
        <dbReference type="EMBL" id="TKR69751.1"/>
    </source>
</evidence>
<organism evidence="2 3">
    <name type="scientific">Steinernema carpocapsae</name>
    <name type="common">Entomopathogenic nematode</name>
    <dbReference type="NCBI Taxonomy" id="34508"/>
    <lineage>
        <taxon>Eukaryota</taxon>
        <taxon>Metazoa</taxon>
        <taxon>Ecdysozoa</taxon>
        <taxon>Nematoda</taxon>
        <taxon>Chromadorea</taxon>
        <taxon>Rhabditida</taxon>
        <taxon>Tylenchina</taxon>
        <taxon>Panagrolaimomorpha</taxon>
        <taxon>Strongyloidoidea</taxon>
        <taxon>Steinernematidae</taxon>
        <taxon>Steinernema</taxon>
    </lineage>
</organism>
<feature type="compositionally biased region" description="Basic residues" evidence="1">
    <location>
        <begin position="85"/>
        <end position="98"/>
    </location>
</feature>
<evidence type="ECO:0000313" key="3">
    <source>
        <dbReference type="Proteomes" id="UP000298663"/>
    </source>
</evidence>
<reference evidence="2 3" key="2">
    <citation type="journal article" date="2019" name="G3 (Bethesda)">
        <title>Hybrid Assembly of the Genome of the Entomopathogenic Nematode Steinernema carpocapsae Identifies the X-Chromosome.</title>
        <authorList>
            <person name="Serra L."/>
            <person name="Macchietto M."/>
            <person name="Macias-Munoz A."/>
            <person name="McGill C.J."/>
            <person name="Rodriguez I.M."/>
            <person name="Rodriguez B."/>
            <person name="Murad R."/>
            <person name="Mortazavi A."/>
        </authorList>
    </citation>
    <scope>NUCLEOTIDE SEQUENCE [LARGE SCALE GENOMIC DNA]</scope>
    <source>
        <strain evidence="2 3">ALL</strain>
    </source>
</reference>
<reference evidence="2 3" key="1">
    <citation type="journal article" date="2015" name="Genome Biol.">
        <title>Comparative genomics of Steinernema reveals deeply conserved gene regulatory networks.</title>
        <authorList>
            <person name="Dillman A.R."/>
            <person name="Macchietto M."/>
            <person name="Porter C.F."/>
            <person name="Rogers A."/>
            <person name="Williams B."/>
            <person name="Antoshechkin I."/>
            <person name="Lee M.M."/>
            <person name="Goodwin Z."/>
            <person name="Lu X."/>
            <person name="Lewis E.E."/>
            <person name="Goodrich-Blair H."/>
            <person name="Stock S.P."/>
            <person name="Adams B.J."/>
            <person name="Sternberg P.W."/>
            <person name="Mortazavi A."/>
        </authorList>
    </citation>
    <scope>NUCLEOTIDE SEQUENCE [LARGE SCALE GENOMIC DNA]</scope>
    <source>
        <strain evidence="2 3">ALL</strain>
    </source>
</reference>
<comment type="caution">
    <text evidence="2">The sequence shown here is derived from an EMBL/GenBank/DDBJ whole genome shotgun (WGS) entry which is preliminary data.</text>
</comment>
<evidence type="ECO:0000256" key="1">
    <source>
        <dbReference type="SAM" id="MobiDB-lite"/>
    </source>
</evidence>
<dbReference type="Proteomes" id="UP000298663">
    <property type="component" value="Unassembled WGS sequence"/>
</dbReference>
<dbReference type="AlphaFoldDB" id="A0A4U5MK42"/>
<gene>
    <name evidence="2" type="ORF">L596_021861</name>
</gene>
<proteinExistence type="predicted"/>
<keyword evidence="3" id="KW-1185">Reference proteome</keyword>
<protein>
    <submittedName>
        <fullName evidence="2">Uncharacterized protein</fullName>
    </submittedName>
</protein>
<name>A0A4U5MK42_STECR</name>
<dbReference type="EMBL" id="AZBU02000007">
    <property type="protein sequence ID" value="TKR69751.1"/>
    <property type="molecule type" value="Genomic_DNA"/>
</dbReference>
<feature type="region of interest" description="Disordered" evidence="1">
    <location>
        <begin position="80"/>
        <end position="114"/>
    </location>
</feature>
<accession>A0A4U5MK42</accession>